<protein>
    <recommendedName>
        <fullName evidence="1">Glycosyl transferase family 1 domain-containing protein</fullName>
    </recommendedName>
</protein>
<dbReference type="GO" id="GO:0016757">
    <property type="term" value="F:glycosyltransferase activity"/>
    <property type="evidence" value="ECO:0007669"/>
    <property type="project" value="InterPro"/>
</dbReference>
<dbReference type="SUPFAM" id="SSF53756">
    <property type="entry name" value="UDP-Glycosyltransferase/glycogen phosphorylase"/>
    <property type="match status" value="1"/>
</dbReference>
<dbReference type="PATRIC" id="fig|1629550.3.peg.2175"/>
<comment type="caution">
    <text evidence="2">The sequence shown here is derived from an EMBL/GenBank/DDBJ whole genome shotgun (WGS) entry which is preliminary data.</text>
</comment>
<organism evidence="2 3">
    <name type="scientific">Paraclostridium benzoelyticum</name>
    <dbReference type="NCBI Taxonomy" id="1629550"/>
    <lineage>
        <taxon>Bacteria</taxon>
        <taxon>Bacillati</taxon>
        <taxon>Bacillota</taxon>
        <taxon>Clostridia</taxon>
        <taxon>Peptostreptococcales</taxon>
        <taxon>Peptostreptococcaceae</taxon>
        <taxon>Paraclostridium</taxon>
    </lineage>
</organism>
<dbReference type="Pfam" id="PF00534">
    <property type="entry name" value="Glycos_transf_1"/>
    <property type="match status" value="1"/>
</dbReference>
<gene>
    <name evidence="2" type="ORF">VN21_13600</name>
</gene>
<accession>A0A0M3DEJ8</accession>
<evidence type="ECO:0000313" key="2">
    <source>
        <dbReference type="EMBL" id="KKY00541.1"/>
    </source>
</evidence>
<dbReference type="CDD" id="cd03801">
    <property type="entry name" value="GT4_PimA-like"/>
    <property type="match status" value="1"/>
</dbReference>
<dbReference type="AlphaFoldDB" id="A0A0M3DEJ8"/>
<evidence type="ECO:0000313" key="3">
    <source>
        <dbReference type="Proteomes" id="UP000034407"/>
    </source>
</evidence>
<dbReference type="InterPro" id="IPR001296">
    <property type="entry name" value="Glyco_trans_1"/>
</dbReference>
<dbReference type="Gene3D" id="3.40.50.2000">
    <property type="entry name" value="Glycogen Phosphorylase B"/>
    <property type="match status" value="2"/>
</dbReference>
<dbReference type="EMBL" id="LBBT01000267">
    <property type="protein sequence ID" value="KKY00541.1"/>
    <property type="molecule type" value="Genomic_DNA"/>
</dbReference>
<dbReference type="OrthoDB" id="9813214at2"/>
<proteinExistence type="predicted"/>
<sequence length="429" mass="49899">MKVGFYLENKNTRNIDYSNPENGNPGIGGSEYMIWTISYYLKKIYGKKLEVYILANNIDTLPSILKNIECENIECAINKSKKINLDLFIFKGPTENEKIFRLIDEVKQPSAMWSHNFETKKSLKYAMECEYLVKNICVSKEQYDRLRDHDIFHKSTYIYNALDFKLYKYENIDVAEKDNIVSYMGAITPAKGFHKLAEVWSSIEQKVPDSKLYIIGGGNLYNKNAKLGKYKIADSRYEDKFINPFLDENGNIKDNIKFLGVLSQAEKLDVIAKSKVGVVNPTGKGETFCISAIEFQSVRVPVVTKNKFGLINTVKNKKTGILIKSKKDLEKEIINLLLDNELNNYMGNNAENFVRDEFDIYKICCEWFILIKNIVENKEVAPEFKTSNYYNDMKFIREINRRVKKIKIFNSFPSLIEYNYYLKRLIGKR</sequence>
<name>A0A0M3DEJ8_9FIRM</name>
<feature type="domain" description="Glycosyl transferase family 1" evidence="1">
    <location>
        <begin position="174"/>
        <end position="352"/>
    </location>
</feature>
<evidence type="ECO:0000259" key="1">
    <source>
        <dbReference type="Pfam" id="PF00534"/>
    </source>
</evidence>
<keyword evidence="3" id="KW-1185">Reference proteome</keyword>
<dbReference type="RefSeq" id="WP_046823733.1">
    <property type="nucleotide sequence ID" value="NZ_LBBT01000267.1"/>
</dbReference>
<dbReference type="PANTHER" id="PTHR12526">
    <property type="entry name" value="GLYCOSYLTRANSFERASE"/>
    <property type="match status" value="1"/>
</dbReference>
<reference evidence="2 3" key="1">
    <citation type="submission" date="2015-04" db="EMBL/GenBank/DDBJ databases">
        <title>Microcin producing Clostridium sp. JC272T.</title>
        <authorList>
            <person name="Jyothsna T."/>
            <person name="Sasikala C."/>
            <person name="Ramana C."/>
        </authorList>
    </citation>
    <scope>NUCLEOTIDE SEQUENCE [LARGE SCALE GENOMIC DNA]</scope>
    <source>
        <strain evidence="2 3">JC272</strain>
    </source>
</reference>
<dbReference type="Proteomes" id="UP000034407">
    <property type="component" value="Unassembled WGS sequence"/>
</dbReference>